<feature type="domain" description="Beta-ketoacyl-[acyl-carrier-protein] synthase III C-terminal" evidence="3">
    <location>
        <begin position="232"/>
        <end position="315"/>
    </location>
</feature>
<gene>
    <name evidence="4" type="ORF">A3Q41_01146</name>
</gene>
<accession>A0A143QJB9</accession>
<dbReference type="AlphaFoldDB" id="A0A143QJB9"/>
<organism evidence="4 5">
    <name type="scientific">Rhodococcoides fascians</name>
    <name type="common">Rhodococcus fascians</name>
    <dbReference type="NCBI Taxonomy" id="1828"/>
    <lineage>
        <taxon>Bacteria</taxon>
        <taxon>Bacillati</taxon>
        <taxon>Actinomycetota</taxon>
        <taxon>Actinomycetes</taxon>
        <taxon>Mycobacteriales</taxon>
        <taxon>Nocardiaceae</taxon>
        <taxon>Rhodococcoides</taxon>
    </lineage>
</organism>
<dbReference type="OrthoDB" id="7055207at2"/>
<dbReference type="Pfam" id="PF08541">
    <property type="entry name" value="ACP_syn_III_C"/>
    <property type="match status" value="1"/>
</dbReference>
<keyword evidence="1" id="KW-0808">Transferase</keyword>
<evidence type="ECO:0000256" key="2">
    <source>
        <dbReference type="ARBA" id="ARBA00023315"/>
    </source>
</evidence>
<evidence type="ECO:0000313" key="4">
    <source>
        <dbReference type="EMBL" id="AMY22457.1"/>
    </source>
</evidence>
<evidence type="ECO:0000313" key="5">
    <source>
        <dbReference type="Proteomes" id="UP000076038"/>
    </source>
</evidence>
<dbReference type="Gene3D" id="3.40.47.10">
    <property type="match status" value="2"/>
</dbReference>
<sequence length="319" mass="33787">MIPDGRMVIEPSRTASVATVSGPELAAQAAAAVIESAGVDPEDISLVLHAWSHYQGHDFWSPAHYVAHCVGALSAMPIGINQMCNGAAAAIELAHDRFGRQHRSGGGGLCLITTGDSFKSPGLDRQASDYGSVYGDGGTALLLGPGAVRTTGGLYVRAVASDAAPELEVMNRGADPFAPAARWYRGTVDVRDAKKRHLRTAEPGTYADRECRAIDTVVQRVLQEIGIDGNNSRIRAVFTPRLNSDILESTYRPLLQQWFRAPVVDYGAQTGHLGAGDIICNLADAIGDGTIDDADGLYLFLSAGAGFTWSAIVIEKIPD</sequence>
<dbReference type="Proteomes" id="UP000076038">
    <property type="component" value="Chromosome"/>
</dbReference>
<dbReference type="InterPro" id="IPR016039">
    <property type="entry name" value="Thiolase-like"/>
</dbReference>
<dbReference type="GO" id="GO:0016746">
    <property type="term" value="F:acyltransferase activity"/>
    <property type="evidence" value="ECO:0007669"/>
    <property type="project" value="UniProtKB-KW"/>
</dbReference>
<dbReference type="GO" id="GO:0044550">
    <property type="term" value="P:secondary metabolite biosynthetic process"/>
    <property type="evidence" value="ECO:0007669"/>
    <property type="project" value="TreeGrafter"/>
</dbReference>
<keyword evidence="2" id="KW-0012">Acyltransferase</keyword>
<reference evidence="5" key="2">
    <citation type="submission" date="2016-04" db="EMBL/GenBank/DDBJ databases">
        <title>Complete Genome and Plasmid Sequences for Rhodococcus fascians D188 and Draft Sequences for Rhodococcus spp. Isolates PBTS 1 and PBTS 2.</title>
        <authorList>
            <person name="Stamer R."/>
            <person name="Vereecke D."/>
            <person name="Zhang Y."/>
            <person name="Schilkey F."/>
            <person name="Devitt N."/>
            <person name="Randall J."/>
        </authorList>
    </citation>
    <scope>NUCLEOTIDE SEQUENCE [LARGE SCALE GENOMIC DNA]</scope>
    <source>
        <strain evidence="5">PBTS2</strain>
    </source>
</reference>
<keyword evidence="5" id="KW-1185">Reference proteome</keyword>
<dbReference type="KEGG" id="rhs:A3Q41_01146"/>
<dbReference type="CDD" id="cd00827">
    <property type="entry name" value="init_cond_enzymes"/>
    <property type="match status" value="1"/>
</dbReference>
<dbReference type="PATRIC" id="fig|1653479.3.peg.1163"/>
<evidence type="ECO:0000256" key="1">
    <source>
        <dbReference type="ARBA" id="ARBA00022679"/>
    </source>
</evidence>
<protein>
    <recommendedName>
        <fullName evidence="3">Beta-ketoacyl-[acyl-carrier-protein] synthase III C-terminal domain-containing protein</fullName>
    </recommendedName>
</protein>
<reference evidence="4 5" key="1">
    <citation type="journal article" date="2016" name="Genome Announc.">
        <title>Complete Genome and Plasmid Sequences for Rhodococcus fascians D188 and Draft Sequences for Rhodococcus Isolates PBTS 1 and PBTS 2.</title>
        <authorList>
            <person name="Stamler R.A."/>
            <person name="Vereecke D."/>
            <person name="Zhang Y."/>
            <person name="Schilkey F."/>
            <person name="Devitt N."/>
            <person name="Randall J.J."/>
        </authorList>
    </citation>
    <scope>NUCLEOTIDE SEQUENCE [LARGE SCALE GENOMIC DNA]</scope>
    <source>
        <strain evidence="4 5">PBTS2</strain>
    </source>
</reference>
<dbReference type="InterPro" id="IPR013747">
    <property type="entry name" value="ACP_syn_III_C"/>
</dbReference>
<name>A0A143QJB9_RHOFA</name>
<dbReference type="PANTHER" id="PTHR34069">
    <property type="entry name" value="3-OXOACYL-[ACYL-CARRIER-PROTEIN] SYNTHASE 3"/>
    <property type="match status" value="1"/>
</dbReference>
<dbReference type="EMBL" id="CP015220">
    <property type="protein sequence ID" value="AMY22457.1"/>
    <property type="molecule type" value="Genomic_DNA"/>
</dbReference>
<dbReference type="SUPFAM" id="SSF53901">
    <property type="entry name" value="Thiolase-like"/>
    <property type="match status" value="1"/>
</dbReference>
<evidence type="ECO:0000259" key="3">
    <source>
        <dbReference type="Pfam" id="PF08541"/>
    </source>
</evidence>
<dbReference type="RefSeq" id="WP_157889863.1">
    <property type="nucleotide sequence ID" value="NZ_CP015220.1"/>
</dbReference>
<dbReference type="PANTHER" id="PTHR34069:SF2">
    <property type="entry name" value="BETA-KETOACYL-[ACYL-CARRIER-PROTEIN] SYNTHASE III"/>
    <property type="match status" value="1"/>
</dbReference>
<proteinExistence type="predicted"/>